<dbReference type="InterPro" id="IPR000014">
    <property type="entry name" value="PAS"/>
</dbReference>
<dbReference type="Gene3D" id="1.10.8.60">
    <property type="match status" value="1"/>
</dbReference>
<evidence type="ECO:0000256" key="4">
    <source>
        <dbReference type="ARBA" id="ARBA00023163"/>
    </source>
</evidence>
<dbReference type="SMART" id="SM00091">
    <property type="entry name" value="PAS"/>
    <property type="match status" value="1"/>
</dbReference>
<evidence type="ECO:0000313" key="7">
    <source>
        <dbReference type="EMBL" id="SET07971.1"/>
    </source>
</evidence>
<dbReference type="Proteomes" id="UP000199568">
    <property type="component" value="Unassembled WGS sequence"/>
</dbReference>
<dbReference type="SUPFAM" id="SSF46689">
    <property type="entry name" value="Homeodomain-like"/>
    <property type="match status" value="1"/>
</dbReference>
<dbReference type="Pfam" id="PF02954">
    <property type="entry name" value="HTH_8"/>
    <property type="match status" value="1"/>
</dbReference>
<keyword evidence="1" id="KW-0547">Nucleotide-binding</keyword>
<dbReference type="Gene3D" id="1.10.10.60">
    <property type="entry name" value="Homeodomain-like"/>
    <property type="match status" value="1"/>
</dbReference>
<dbReference type="OrthoDB" id="9803970at2"/>
<dbReference type="EMBL" id="FOHU01000004">
    <property type="protein sequence ID" value="SET07971.1"/>
    <property type="molecule type" value="Genomic_DNA"/>
</dbReference>
<dbReference type="NCBIfam" id="TIGR00229">
    <property type="entry name" value="sensory_box"/>
    <property type="match status" value="1"/>
</dbReference>
<dbReference type="Pfam" id="PF25601">
    <property type="entry name" value="AAA_lid_14"/>
    <property type="match status" value="1"/>
</dbReference>
<dbReference type="Pfam" id="PF00158">
    <property type="entry name" value="Sigma54_activat"/>
    <property type="match status" value="1"/>
</dbReference>
<reference evidence="7 8" key="1">
    <citation type="submission" date="2016-10" db="EMBL/GenBank/DDBJ databases">
        <authorList>
            <person name="de Groot N.N."/>
        </authorList>
    </citation>
    <scope>NUCLEOTIDE SEQUENCE [LARGE SCALE GENOMIC DNA]</scope>
    <source>
        <strain evidence="7 8">DSM 18979</strain>
    </source>
</reference>
<gene>
    <name evidence="7" type="ORF">SAMN05660297_01332</name>
</gene>
<organism evidence="7 8">
    <name type="scientific">Natronincola peptidivorans</name>
    <dbReference type="NCBI Taxonomy" id="426128"/>
    <lineage>
        <taxon>Bacteria</taxon>
        <taxon>Bacillati</taxon>
        <taxon>Bacillota</taxon>
        <taxon>Clostridia</taxon>
        <taxon>Peptostreptococcales</taxon>
        <taxon>Natronincolaceae</taxon>
        <taxon>Natronincola</taxon>
    </lineage>
</organism>
<dbReference type="GO" id="GO:0005524">
    <property type="term" value="F:ATP binding"/>
    <property type="evidence" value="ECO:0007669"/>
    <property type="project" value="UniProtKB-KW"/>
</dbReference>
<name>A0A1I0BMX4_9FIRM</name>
<dbReference type="RefSeq" id="WP_090441161.1">
    <property type="nucleotide sequence ID" value="NZ_FOHU01000004.1"/>
</dbReference>
<dbReference type="GO" id="GO:0006355">
    <property type="term" value="P:regulation of DNA-templated transcription"/>
    <property type="evidence" value="ECO:0007669"/>
    <property type="project" value="InterPro"/>
</dbReference>
<dbReference type="SUPFAM" id="SSF55785">
    <property type="entry name" value="PYP-like sensor domain (PAS domain)"/>
    <property type="match status" value="1"/>
</dbReference>
<dbReference type="Gene3D" id="3.40.50.300">
    <property type="entry name" value="P-loop containing nucleotide triphosphate hydrolases"/>
    <property type="match status" value="1"/>
</dbReference>
<dbReference type="Gene3D" id="3.30.450.20">
    <property type="entry name" value="PAS domain"/>
    <property type="match status" value="1"/>
</dbReference>
<dbReference type="GO" id="GO:0043565">
    <property type="term" value="F:sequence-specific DNA binding"/>
    <property type="evidence" value="ECO:0007669"/>
    <property type="project" value="InterPro"/>
</dbReference>
<dbReference type="Gene3D" id="3.30.450.40">
    <property type="match status" value="1"/>
</dbReference>
<dbReference type="InterPro" id="IPR003593">
    <property type="entry name" value="AAA+_ATPase"/>
</dbReference>
<dbReference type="InterPro" id="IPR029016">
    <property type="entry name" value="GAF-like_dom_sf"/>
</dbReference>
<dbReference type="SUPFAM" id="SSF52540">
    <property type="entry name" value="P-loop containing nucleoside triphosphate hydrolases"/>
    <property type="match status" value="1"/>
</dbReference>
<dbReference type="PRINTS" id="PR01590">
    <property type="entry name" value="HTHFIS"/>
</dbReference>
<keyword evidence="2" id="KW-0067">ATP-binding</keyword>
<dbReference type="SMART" id="SM00382">
    <property type="entry name" value="AAA"/>
    <property type="match status" value="1"/>
</dbReference>
<dbReference type="Pfam" id="PF00989">
    <property type="entry name" value="PAS"/>
    <property type="match status" value="1"/>
</dbReference>
<dbReference type="InterPro" id="IPR013767">
    <property type="entry name" value="PAS_fold"/>
</dbReference>
<dbReference type="CDD" id="cd00009">
    <property type="entry name" value="AAA"/>
    <property type="match status" value="1"/>
</dbReference>
<keyword evidence="8" id="KW-1185">Reference proteome</keyword>
<keyword evidence="4" id="KW-0804">Transcription</keyword>
<evidence type="ECO:0000259" key="6">
    <source>
        <dbReference type="PROSITE" id="PS50112"/>
    </source>
</evidence>
<dbReference type="InterPro" id="IPR009057">
    <property type="entry name" value="Homeodomain-like_sf"/>
</dbReference>
<sequence>MIDKEKVQPLKFKEEITNNCIMSKEIFDEVVVDNFVLIENAKIFMNYLLSFMGERNFVIILTDKKGTVLEIVGGEYILQKSKEDLNFVKGAMLKESLDGRSAINLAIKQKSPAQVCGDEHQKPSHKSWSCYAAPIMIEEEIKGAICLSTYTKEFNTKALGMVIASAKGIENQIKNHIKTLKIQEQTKYQNAIVENITEGFLTIDKNGILTYINDKGSRILGINKEESIGKHVGELVPFKPIILEVLDTGKGYTDREYVLENFKGGRYHLLKTAIPIWDEDGELIGVIDIFKEIKYVKKMVNSMVGAKANFTFDDIAGKSSKLRQSIKTAKKAAQSSSNTLILGESGTGKELFAQAIHNRSARRNGPFIAINCAAMPKELIEIELFGYASGAFTGGIKGGRPGKFELANGGTIFLDEIGDMPISVQAKLLRVLQDRKIVRVGGDNLFSVDVRIIAATNKNLYEACKNDEFRWDIYYRLNVLTIHIPPLRERPEDIKEITLHLIRKVNKRIGKAIKGINEGALKALEGNCWKGNVRELENVLERSMNICDEEHITIEDLPEAIKQKHSQEVEHEGFQEKIKLMSLEEMEKELITETLMYCKGNVSKASKILNVSRNTLYNKMGKYQLSI</sequence>
<feature type="domain" description="Sigma-54 factor interaction" evidence="5">
    <location>
        <begin position="315"/>
        <end position="545"/>
    </location>
</feature>
<dbReference type="PANTHER" id="PTHR32071">
    <property type="entry name" value="TRANSCRIPTIONAL REGULATORY PROTEIN"/>
    <property type="match status" value="1"/>
</dbReference>
<dbReference type="AlphaFoldDB" id="A0A1I0BMX4"/>
<evidence type="ECO:0000259" key="5">
    <source>
        <dbReference type="PROSITE" id="PS50045"/>
    </source>
</evidence>
<evidence type="ECO:0000256" key="3">
    <source>
        <dbReference type="ARBA" id="ARBA00023015"/>
    </source>
</evidence>
<dbReference type="PROSITE" id="PS50112">
    <property type="entry name" value="PAS"/>
    <property type="match status" value="1"/>
</dbReference>
<dbReference type="InterPro" id="IPR025943">
    <property type="entry name" value="Sigma_54_int_dom_ATP-bd_2"/>
</dbReference>
<dbReference type="CDD" id="cd00130">
    <property type="entry name" value="PAS"/>
    <property type="match status" value="1"/>
</dbReference>
<dbReference type="InterPro" id="IPR002078">
    <property type="entry name" value="Sigma_54_int"/>
</dbReference>
<dbReference type="STRING" id="426128.SAMN05660297_01332"/>
<dbReference type="InterPro" id="IPR035965">
    <property type="entry name" value="PAS-like_dom_sf"/>
</dbReference>
<feature type="domain" description="PAS" evidence="6">
    <location>
        <begin position="185"/>
        <end position="236"/>
    </location>
</feature>
<dbReference type="InterPro" id="IPR027417">
    <property type="entry name" value="P-loop_NTPase"/>
</dbReference>
<evidence type="ECO:0000256" key="2">
    <source>
        <dbReference type="ARBA" id="ARBA00022840"/>
    </source>
</evidence>
<accession>A0A1I0BMX4</accession>
<dbReference type="PROSITE" id="PS50045">
    <property type="entry name" value="SIGMA54_INTERACT_4"/>
    <property type="match status" value="1"/>
</dbReference>
<dbReference type="InterPro" id="IPR058031">
    <property type="entry name" value="AAA_lid_NorR"/>
</dbReference>
<proteinExistence type="predicted"/>
<evidence type="ECO:0000256" key="1">
    <source>
        <dbReference type="ARBA" id="ARBA00022741"/>
    </source>
</evidence>
<evidence type="ECO:0000313" key="8">
    <source>
        <dbReference type="Proteomes" id="UP000199568"/>
    </source>
</evidence>
<dbReference type="InterPro" id="IPR002197">
    <property type="entry name" value="HTH_Fis"/>
</dbReference>
<protein>
    <submittedName>
        <fullName evidence="7">PAS domain S-box-containing protein</fullName>
    </submittedName>
</protein>
<dbReference type="PANTHER" id="PTHR32071:SF57">
    <property type="entry name" value="C4-DICARBOXYLATE TRANSPORT TRANSCRIPTIONAL REGULATORY PROTEIN DCTD"/>
    <property type="match status" value="1"/>
</dbReference>
<keyword evidence="3" id="KW-0805">Transcription regulation</keyword>
<dbReference type="FunFam" id="3.40.50.300:FF:000006">
    <property type="entry name" value="DNA-binding transcriptional regulator NtrC"/>
    <property type="match status" value="1"/>
</dbReference>
<dbReference type="PROSITE" id="PS00676">
    <property type="entry name" value="SIGMA54_INTERACT_2"/>
    <property type="match status" value="1"/>
</dbReference>